<evidence type="ECO:0000259" key="9">
    <source>
        <dbReference type="PROSITE" id="PS50156"/>
    </source>
</evidence>
<keyword evidence="4 8" id="KW-0812">Transmembrane</keyword>
<dbReference type="InterPro" id="IPR004869">
    <property type="entry name" value="MMPL_dom"/>
</dbReference>
<dbReference type="InterPro" id="IPR000731">
    <property type="entry name" value="SSD"/>
</dbReference>
<sequence length="750" mass="79705">MHHDSTTAVNSRQDDPEPPNGQANRPHRRVPKWLRIFLPAVLILIWLTAAGIGGPYFGKVNEVSSNDQTTYLPESADATQVQELQDEFTDSDGIPAVVLFVADEELTEEQLGQIGDQLAGVPELANIEDEVSPPIPSDDGLAVQAFVPINSDADIGDVVATLGDELRAEAPDGVTVYVTGPAGFSADLGEAFAGIDGLLLGVALIAVFIILIIVYRSFLLPIAVLSTSMFALCAALLTVWWLAKWEIILLSGQTQGILFILVIGAATDYSLLLVARYREELRIHEDKWSAIWGAIKGAVEPILASGSTVIAGLLMLLLSDLKSNSTLGPVASIGIVFAMLSALTLLPAILFAFGRAAFWPKRIKYDPETVAAEHGIPLQGIWPKIARRVQKRPRVIWIVTTLVLLAGAAFVPQLKADGVAQSELVLGASEARDGQLALGEHFPGGSGSPVQIIASEDELDDVANVMLEHPVIEDVSITSQDSPSGTASVTADGIQAFGPPGTPAPEPTVVEGNVLLQGTMSVPADSTEASQTVRDLRADFADAAPSAMVGGVTATDVDTIDASIHDRNLIIPIILAVIFVILMILLRSILAPALLIATTVISFGTAMGVSALVFNHLFDFPGADPAVPLYGFVFLVALGIDYNIFLMTRVREESLKHGTREGVLRGLTVTGGVITSAGVVLAATFAALSVIPILFLVQLAFIVAFGVLLDTFIVRSLLVPALTYDIGRAIWWPSKLSRKPGKHQQRVEAQ</sequence>
<dbReference type="STRING" id="1837282.A6F49_12835"/>
<feature type="transmembrane region" description="Helical" evidence="8">
    <location>
        <begin position="298"/>
        <end position="318"/>
    </location>
</feature>
<evidence type="ECO:0000256" key="1">
    <source>
        <dbReference type="ARBA" id="ARBA00004651"/>
    </source>
</evidence>
<dbReference type="OrthoDB" id="2365435at2"/>
<evidence type="ECO:0000313" key="10">
    <source>
        <dbReference type="EMBL" id="OAV60340.1"/>
    </source>
</evidence>
<feature type="transmembrane region" description="Helical" evidence="8">
    <location>
        <begin position="191"/>
        <end position="215"/>
    </location>
</feature>
<feature type="region of interest" description="Disordered" evidence="7">
    <location>
        <begin position="477"/>
        <end position="507"/>
    </location>
</feature>
<dbReference type="PROSITE" id="PS50156">
    <property type="entry name" value="SSD"/>
    <property type="match status" value="1"/>
</dbReference>
<evidence type="ECO:0000313" key="11">
    <source>
        <dbReference type="Proteomes" id="UP000078292"/>
    </source>
</evidence>
<comment type="similarity">
    <text evidence="2">Belongs to the resistance-nodulation-cell division (RND) (TC 2.A.6) family. MmpL subfamily.</text>
</comment>
<feature type="transmembrane region" description="Helical" evidence="8">
    <location>
        <begin position="667"/>
        <end position="687"/>
    </location>
</feature>
<evidence type="ECO:0000256" key="5">
    <source>
        <dbReference type="ARBA" id="ARBA00022989"/>
    </source>
</evidence>
<organism evidence="10 11">
    <name type="scientific">Enteractinococcus helveticum</name>
    <dbReference type="NCBI Taxonomy" id="1837282"/>
    <lineage>
        <taxon>Bacteria</taxon>
        <taxon>Bacillati</taxon>
        <taxon>Actinomycetota</taxon>
        <taxon>Actinomycetes</taxon>
        <taxon>Micrococcales</taxon>
        <taxon>Micrococcaceae</taxon>
    </lineage>
</organism>
<feature type="transmembrane region" description="Helical" evidence="8">
    <location>
        <begin position="36"/>
        <end position="57"/>
    </location>
</feature>
<dbReference type="AlphaFoldDB" id="A0A1B7LYH5"/>
<evidence type="ECO:0000256" key="6">
    <source>
        <dbReference type="ARBA" id="ARBA00023136"/>
    </source>
</evidence>
<feature type="compositionally biased region" description="Polar residues" evidence="7">
    <location>
        <begin position="477"/>
        <end position="489"/>
    </location>
</feature>
<keyword evidence="5 8" id="KW-1133">Transmembrane helix</keyword>
<feature type="transmembrane region" description="Helical" evidence="8">
    <location>
        <begin position="222"/>
        <end position="243"/>
    </location>
</feature>
<feature type="transmembrane region" description="Helical" evidence="8">
    <location>
        <begin position="693"/>
        <end position="714"/>
    </location>
</feature>
<dbReference type="EMBL" id="LXEY01000020">
    <property type="protein sequence ID" value="OAV60340.1"/>
    <property type="molecule type" value="Genomic_DNA"/>
</dbReference>
<keyword evidence="11" id="KW-1185">Reference proteome</keyword>
<feature type="transmembrane region" description="Helical" evidence="8">
    <location>
        <begin position="395"/>
        <end position="414"/>
    </location>
</feature>
<feature type="domain" description="SSD" evidence="9">
    <location>
        <begin position="596"/>
        <end position="724"/>
    </location>
</feature>
<dbReference type="RefSeq" id="WP_043056845.1">
    <property type="nucleotide sequence ID" value="NZ_LXEY01000020.1"/>
</dbReference>
<keyword evidence="6 8" id="KW-0472">Membrane</keyword>
<proteinExistence type="inferred from homology"/>
<feature type="region of interest" description="Disordered" evidence="7">
    <location>
        <begin position="1"/>
        <end position="26"/>
    </location>
</feature>
<reference evidence="10 11" key="1">
    <citation type="submission" date="2016-04" db="EMBL/GenBank/DDBJ databases">
        <title>First whole genome shotgun sequence of the bacterium Enteractinococcus sp. strain UASWS1574.</title>
        <authorList>
            <person name="Crovadore J."/>
            <person name="Chablais R."/>
            <person name="Lefort F."/>
        </authorList>
    </citation>
    <scope>NUCLEOTIDE SEQUENCE [LARGE SCALE GENOMIC DNA]</scope>
    <source>
        <strain evidence="10 11">UASWS1574</strain>
    </source>
</reference>
<feature type="transmembrane region" description="Helical" evidence="8">
    <location>
        <begin position="593"/>
        <end position="614"/>
    </location>
</feature>
<accession>A0A1B7LYH5</accession>
<evidence type="ECO:0000256" key="7">
    <source>
        <dbReference type="SAM" id="MobiDB-lite"/>
    </source>
</evidence>
<dbReference type="Gene3D" id="1.20.1640.10">
    <property type="entry name" value="Multidrug efflux transporter AcrB transmembrane domain"/>
    <property type="match status" value="2"/>
</dbReference>
<comment type="subcellular location">
    <subcellularLocation>
        <location evidence="1">Cell membrane</location>
        <topology evidence="1">Multi-pass membrane protein</topology>
    </subcellularLocation>
</comment>
<keyword evidence="3" id="KW-1003">Cell membrane</keyword>
<dbReference type="GO" id="GO:0005886">
    <property type="term" value="C:plasma membrane"/>
    <property type="evidence" value="ECO:0007669"/>
    <property type="project" value="UniProtKB-SubCell"/>
</dbReference>
<evidence type="ECO:0000256" key="2">
    <source>
        <dbReference type="ARBA" id="ARBA00010157"/>
    </source>
</evidence>
<comment type="caution">
    <text evidence="10">The sequence shown here is derived from an EMBL/GenBank/DDBJ whole genome shotgun (WGS) entry which is preliminary data.</text>
</comment>
<name>A0A1B7LYH5_9MICC</name>
<evidence type="ECO:0000256" key="8">
    <source>
        <dbReference type="SAM" id="Phobius"/>
    </source>
</evidence>
<feature type="transmembrane region" description="Helical" evidence="8">
    <location>
        <begin position="330"/>
        <end position="354"/>
    </location>
</feature>
<dbReference type="Proteomes" id="UP000078292">
    <property type="component" value="Unassembled WGS sequence"/>
</dbReference>
<gene>
    <name evidence="10" type="ORF">A6F49_12835</name>
</gene>
<dbReference type="Pfam" id="PF03176">
    <property type="entry name" value="MMPL"/>
    <property type="match status" value="2"/>
</dbReference>
<dbReference type="PANTHER" id="PTHR33406:SF6">
    <property type="entry name" value="MEMBRANE PROTEIN YDGH-RELATED"/>
    <property type="match status" value="1"/>
</dbReference>
<evidence type="ECO:0000256" key="3">
    <source>
        <dbReference type="ARBA" id="ARBA00022475"/>
    </source>
</evidence>
<dbReference type="SUPFAM" id="SSF82866">
    <property type="entry name" value="Multidrug efflux transporter AcrB transmembrane domain"/>
    <property type="match status" value="2"/>
</dbReference>
<dbReference type="PANTHER" id="PTHR33406">
    <property type="entry name" value="MEMBRANE PROTEIN MJ1562-RELATED"/>
    <property type="match status" value="1"/>
</dbReference>
<feature type="transmembrane region" description="Helical" evidence="8">
    <location>
        <begin position="569"/>
        <end position="586"/>
    </location>
</feature>
<evidence type="ECO:0000256" key="4">
    <source>
        <dbReference type="ARBA" id="ARBA00022692"/>
    </source>
</evidence>
<feature type="transmembrane region" description="Helical" evidence="8">
    <location>
        <begin position="626"/>
        <end position="646"/>
    </location>
</feature>
<dbReference type="InterPro" id="IPR050545">
    <property type="entry name" value="Mycobact_MmpL"/>
</dbReference>
<feature type="transmembrane region" description="Helical" evidence="8">
    <location>
        <begin position="255"/>
        <end position="277"/>
    </location>
</feature>
<feature type="compositionally biased region" description="Polar residues" evidence="7">
    <location>
        <begin position="1"/>
        <end position="11"/>
    </location>
</feature>
<protein>
    <recommendedName>
        <fullName evidence="9">SSD domain-containing protein</fullName>
    </recommendedName>
</protein>